<sequence length="123" mass="13553">MSAAQWKLVHARLGDALFAQMEEDPAAPMPTFDGAGWLNGVKILKCNDDPTLRWLTRTVCQLEAMLEGAKLEVVDRELIPSKPKAKVLFPITIQGDRALKLLQRLIGGSYTLVAHFPTRGANV</sequence>
<reference evidence="2" key="3">
    <citation type="journal article" date="2012" name="PLoS ONE">
        <title>Mind the gap: upgrading genomes with Pacific Biosciences RS long-read sequencing technology.</title>
        <authorList>
            <person name="English A.C."/>
            <person name="Richards S."/>
            <person name="Han Y."/>
            <person name="Wang M."/>
            <person name="Vee V."/>
            <person name="Qu J."/>
            <person name="Qin X."/>
            <person name="Muzny D.M."/>
            <person name="Reid J.G."/>
            <person name="Worley K.C."/>
            <person name="Gibbs R.A."/>
        </authorList>
    </citation>
    <scope>NUCLEOTIDE SEQUENCE</scope>
    <source>
        <strain evidence="2">MV2-25</strain>
    </source>
</reference>
<dbReference type="Bgee" id="FBgn0272498">
    <property type="expression patterns" value="Expressed in insect adult head"/>
</dbReference>
<dbReference type="EMBL" id="CH676166">
    <property type="protein sequence ID" value="KRT05777.1"/>
    <property type="molecule type" value="Genomic_DNA"/>
</dbReference>
<reference evidence="2" key="4">
    <citation type="submission" date="2015-11" db="EMBL/GenBank/DDBJ databases">
        <authorList>
            <consortium name="FlyBase"/>
        </authorList>
    </citation>
    <scope>NUCLEOTIDE SEQUENCE</scope>
    <source>
        <strain evidence="2">MV2-25</strain>
    </source>
</reference>
<accession>A0A0R3NXH1</accession>
<dbReference type="STRING" id="46245.A0A0R3NXH1"/>
<dbReference type="InterPro" id="IPR031961">
    <property type="entry name" value="DUF4780"/>
</dbReference>
<reference evidence="2" key="2">
    <citation type="journal article" date="2007" name="Nature">
        <title>Evolution of genes and genomes on the Drosophila phylogeny.</title>
        <authorList>
            <consortium name="Drosophila 12 Genomes Consortium"/>
            <person name="Clark A.G."/>
            <person name="Eisen M.B."/>
            <person name="Smith D.R."/>
            <person name="Bergman C.M."/>
            <person name="Oliver B."/>
            <person name="Markow T.A."/>
            <person name="Kaufman T.C."/>
            <person name="Kellis M."/>
            <person name="Gelbart W."/>
            <person name="Iyer V.N."/>
            <person name="Pollard D.A."/>
            <person name="Sackton T.B."/>
            <person name="Larracuente A.M."/>
            <person name="Singh N.D."/>
            <person name="Abad J.P."/>
            <person name="Abt D.N."/>
            <person name="Adryan B."/>
            <person name="Aguade M."/>
            <person name="Akashi H."/>
            <person name="Anderson W.W."/>
            <person name="Aquadro C.F."/>
            <person name="Ardell D.H."/>
            <person name="Arguello R."/>
            <person name="Artieri C.G."/>
            <person name="Barbash D.A."/>
            <person name="Barker D."/>
            <person name="Barsanti P."/>
            <person name="Batterham P."/>
            <person name="Batzoglou S."/>
            <person name="Begun D."/>
            <person name="Bhutkar A."/>
            <person name="Blanco E."/>
            <person name="Bosak S.A."/>
            <person name="Bradley R.K."/>
            <person name="Brand A.D."/>
            <person name="Brent M.R."/>
            <person name="Brooks A.N."/>
            <person name="Brown R.H."/>
            <person name="Butlin R.K."/>
            <person name="Caggese C."/>
            <person name="Calvi B.R."/>
            <person name="Bernardo de Carvalho A."/>
            <person name="Caspi A."/>
            <person name="Castrezana S."/>
            <person name="Celniker S.E."/>
            <person name="Chang J.L."/>
            <person name="Chapple C."/>
            <person name="Chatterji S."/>
            <person name="Chinwalla A."/>
            <person name="Civetta A."/>
            <person name="Clifton S.W."/>
            <person name="Comeron J.M."/>
            <person name="Costello J.C."/>
            <person name="Coyne J.A."/>
            <person name="Daub J."/>
            <person name="David R.G."/>
            <person name="Delcher A.L."/>
            <person name="Delehaunty K."/>
            <person name="Do C.B."/>
            <person name="Ebling H."/>
            <person name="Edwards K."/>
            <person name="Eickbush T."/>
            <person name="Evans J.D."/>
            <person name="Filipski A."/>
            <person name="Findeiss S."/>
            <person name="Freyhult E."/>
            <person name="Fulton L."/>
            <person name="Fulton R."/>
            <person name="Garcia A.C."/>
            <person name="Gardiner A."/>
            <person name="Garfield D.A."/>
            <person name="Garvin B.E."/>
            <person name="Gibson G."/>
            <person name="Gilbert D."/>
            <person name="Gnerre S."/>
            <person name="Godfrey J."/>
            <person name="Good R."/>
            <person name="Gotea V."/>
            <person name="Gravely B."/>
            <person name="Greenberg A.J."/>
            <person name="Griffiths-Jones S."/>
            <person name="Gross S."/>
            <person name="Guigo R."/>
            <person name="Gustafson E.A."/>
            <person name="Haerty W."/>
            <person name="Hahn M.W."/>
            <person name="Halligan D.L."/>
            <person name="Halpern A.L."/>
            <person name="Halter G.M."/>
            <person name="Han M.V."/>
            <person name="Heger A."/>
            <person name="Hillier L."/>
            <person name="Hinrichs A.S."/>
            <person name="Holmes I."/>
            <person name="Hoskins R.A."/>
            <person name="Hubisz M.J."/>
            <person name="Hultmark D."/>
            <person name="Huntley M.A."/>
            <person name="Jaffe D.B."/>
            <person name="Jagadeeshan S."/>
            <person name="Jeck W.R."/>
            <person name="Johnson J."/>
            <person name="Jones C.D."/>
            <person name="Jordan W.C."/>
            <person name="Karpen G.H."/>
            <person name="Kataoka E."/>
            <person name="Keightley P.D."/>
            <person name="Kheradpour P."/>
            <person name="Kirkness E.F."/>
            <person name="Koerich L.B."/>
            <person name="Kristiansen K."/>
            <person name="Kudrna D."/>
            <person name="Kulathinal R.J."/>
            <person name="Kumar S."/>
            <person name="Kwok R."/>
            <person name="Lander E."/>
            <person name="Langley C.H."/>
            <person name="Lapoint R."/>
            <person name="Lazzaro B.P."/>
            <person name="Lee S.J."/>
            <person name="Levesque L."/>
            <person name="Li R."/>
            <person name="Lin C.F."/>
            <person name="Lin M.F."/>
            <person name="Lindblad-Toh K."/>
            <person name="Llopart A."/>
            <person name="Long M."/>
            <person name="Low L."/>
            <person name="Lozovsky E."/>
            <person name="Lu J."/>
            <person name="Luo M."/>
            <person name="Machado C.A."/>
            <person name="Makalowski W."/>
            <person name="Marzo M."/>
            <person name="Matsuda M."/>
            <person name="Matzkin L."/>
            <person name="McAllister B."/>
            <person name="McBride C.S."/>
            <person name="McKernan B."/>
            <person name="McKernan K."/>
            <person name="Mendez-Lago M."/>
            <person name="Minx P."/>
            <person name="Mollenhauer M.U."/>
            <person name="Montooth K."/>
            <person name="Mount S.M."/>
            <person name="Mu X."/>
            <person name="Myers E."/>
            <person name="Negre B."/>
            <person name="Newfeld S."/>
            <person name="Nielsen R."/>
            <person name="Noor M.A."/>
            <person name="O'Grady P."/>
            <person name="Pachter L."/>
            <person name="Papaceit M."/>
            <person name="Parisi M.J."/>
            <person name="Parisi M."/>
            <person name="Parts L."/>
            <person name="Pedersen J.S."/>
            <person name="Pesole G."/>
            <person name="Phillippy A.M."/>
            <person name="Ponting C.P."/>
            <person name="Pop M."/>
            <person name="Porcelli D."/>
            <person name="Powell J.R."/>
            <person name="Prohaska S."/>
            <person name="Pruitt K."/>
            <person name="Puig M."/>
            <person name="Quesneville H."/>
            <person name="Ram K.R."/>
            <person name="Rand D."/>
            <person name="Rasmussen M.D."/>
            <person name="Reed L.K."/>
            <person name="Reenan R."/>
            <person name="Reily A."/>
            <person name="Remington K.A."/>
            <person name="Rieger T.T."/>
            <person name="Ritchie M.G."/>
            <person name="Robin C."/>
            <person name="Rogers Y.H."/>
            <person name="Rohde C."/>
            <person name="Rozas J."/>
            <person name="Rubenfield M.J."/>
            <person name="Ruiz A."/>
            <person name="Russo S."/>
            <person name="Salzberg S.L."/>
            <person name="Sanchez-Gracia A."/>
            <person name="Saranga D.J."/>
            <person name="Sato H."/>
            <person name="Schaeffer S.W."/>
            <person name="Schatz M.C."/>
            <person name="Schlenke T."/>
            <person name="Schwartz R."/>
            <person name="Segarra C."/>
            <person name="Singh R.S."/>
            <person name="Sirot L."/>
            <person name="Sirota M."/>
            <person name="Sisneros N.B."/>
            <person name="Smith C.D."/>
            <person name="Smith T.F."/>
            <person name="Spieth J."/>
            <person name="Stage D.E."/>
            <person name="Stark A."/>
            <person name="Stephan W."/>
            <person name="Strausberg R.L."/>
            <person name="Strempel S."/>
            <person name="Sturgill D."/>
            <person name="Sutton G."/>
            <person name="Sutton G.G."/>
            <person name="Tao W."/>
            <person name="Teichmann S."/>
            <person name="Tobari Y.N."/>
            <person name="Tomimura Y."/>
            <person name="Tsolas J.M."/>
            <person name="Valente V.L."/>
            <person name="Venter E."/>
            <person name="Venter J.C."/>
            <person name="Vicario S."/>
            <person name="Vieira F.G."/>
            <person name="Vilella A.J."/>
            <person name="Villasante A."/>
            <person name="Walenz B."/>
            <person name="Wang J."/>
            <person name="Wasserman M."/>
            <person name="Watts T."/>
            <person name="Wilson D."/>
            <person name="Wilson R.K."/>
            <person name="Wing R.A."/>
            <person name="Wolfner M.F."/>
            <person name="Wong A."/>
            <person name="Wong G.K."/>
            <person name="Wu C.I."/>
            <person name="Wu G."/>
            <person name="Yamamoto D."/>
            <person name="Yang H.P."/>
            <person name="Yang S.P."/>
            <person name="Yorke J.A."/>
            <person name="Yoshida K."/>
            <person name="Zdobnov E."/>
            <person name="Zhang P."/>
            <person name="Zhang Y."/>
            <person name="Zimin A.V."/>
            <person name="Baldwin J."/>
            <person name="Abdouelleil A."/>
            <person name="Abdulkadir J."/>
            <person name="Abebe A."/>
            <person name="Abera B."/>
            <person name="Abreu J."/>
            <person name="Acer S.C."/>
            <person name="Aftuck L."/>
            <person name="Alexander A."/>
            <person name="An P."/>
            <person name="Anderson E."/>
            <person name="Anderson S."/>
            <person name="Arachi H."/>
            <person name="Azer M."/>
            <person name="Bachantsang P."/>
            <person name="Barry A."/>
            <person name="Bayul T."/>
            <person name="Berlin A."/>
            <person name="Bessette D."/>
            <person name="Bloom T."/>
            <person name="Blye J."/>
            <person name="Boguslavskiy L."/>
            <person name="Bonnet C."/>
            <person name="Boukhgalter B."/>
            <person name="Bourzgui I."/>
            <person name="Brown A."/>
            <person name="Cahill P."/>
            <person name="Channer S."/>
            <person name="Cheshatsang Y."/>
            <person name="Chuda L."/>
            <person name="Citroen M."/>
            <person name="Collymore A."/>
            <person name="Cooke P."/>
            <person name="Costello M."/>
            <person name="D'Aco K."/>
            <person name="Daza R."/>
            <person name="De Haan G."/>
            <person name="DeGray S."/>
            <person name="DeMaso C."/>
            <person name="Dhargay N."/>
            <person name="Dooley K."/>
            <person name="Dooley E."/>
            <person name="Doricent M."/>
            <person name="Dorje P."/>
            <person name="Dorjee K."/>
            <person name="Dupes A."/>
            <person name="Elong R."/>
            <person name="Falk J."/>
            <person name="Farina A."/>
            <person name="Faro S."/>
            <person name="Ferguson D."/>
            <person name="Fisher S."/>
            <person name="Foley C.D."/>
            <person name="Franke A."/>
            <person name="Friedrich D."/>
            <person name="Gadbois L."/>
            <person name="Gearin G."/>
            <person name="Gearin C.R."/>
            <person name="Giannoukos G."/>
            <person name="Goode T."/>
            <person name="Graham J."/>
            <person name="Grandbois E."/>
            <person name="Grewal S."/>
            <person name="Gyaltsen K."/>
            <person name="Hafez N."/>
            <person name="Hagos B."/>
            <person name="Hall J."/>
            <person name="Henson C."/>
            <person name="Hollinger A."/>
            <person name="Honan T."/>
            <person name="Huard M.D."/>
            <person name="Hughes L."/>
            <person name="Hurhula B."/>
            <person name="Husby M.E."/>
            <person name="Kamat A."/>
            <person name="Kanga B."/>
            <person name="Kashin S."/>
            <person name="Khazanovich D."/>
            <person name="Kisner P."/>
            <person name="Lance K."/>
            <person name="Lara M."/>
            <person name="Lee W."/>
            <person name="Lennon N."/>
            <person name="Letendre F."/>
            <person name="LeVine R."/>
            <person name="Lipovsky A."/>
            <person name="Liu X."/>
            <person name="Liu J."/>
            <person name="Liu S."/>
            <person name="Lokyitsang T."/>
            <person name="Lokyitsang Y."/>
            <person name="Lubonja R."/>
            <person name="Lui A."/>
            <person name="MacDonald P."/>
            <person name="Magnisalis V."/>
            <person name="Maru K."/>
            <person name="Matthews C."/>
            <person name="McCusker W."/>
            <person name="McDonough S."/>
            <person name="Mehta T."/>
            <person name="Meldrim J."/>
            <person name="Meneus L."/>
            <person name="Mihai O."/>
            <person name="Mihalev A."/>
            <person name="Mihova T."/>
            <person name="Mittelman R."/>
            <person name="Mlenga V."/>
            <person name="Montmayeur A."/>
            <person name="Mulrain L."/>
            <person name="Navidi A."/>
            <person name="Naylor J."/>
            <person name="Negash T."/>
            <person name="Nguyen T."/>
            <person name="Nguyen N."/>
            <person name="Nicol R."/>
            <person name="Norbu C."/>
            <person name="Norbu N."/>
            <person name="Novod N."/>
            <person name="O'Neill B."/>
            <person name="Osman S."/>
            <person name="Markiewicz E."/>
            <person name="Oyono O.L."/>
            <person name="Patti C."/>
            <person name="Phunkhang P."/>
            <person name="Pierre F."/>
            <person name="Priest M."/>
            <person name="Raghuraman S."/>
            <person name="Rege F."/>
            <person name="Reyes R."/>
            <person name="Rise C."/>
            <person name="Rogov P."/>
            <person name="Ross K."/>
            <person name="Ryan E."/>
            <person name="Settipalli S."/>
            <person name="Shea T."/>
            <person name="Sherpa N."/>
            <person name="Shi L."/>
            <person name="Shih D."/>
            <person name="Sparrow T."/>
            <person name="Spaulding J."/>
            <person name="Stalker J."/>
            <person name="Stange-Thomann N."/>
            <person name="Stavropoulos S."/>
            <person name="Stone C."/>
            <person name="Strader C."/>
            <person name="Tesfaye S."/>
            <person name="Thomson T."/>
            <person name="Thoulutsang Y."/>
            <person name="Thoulutsang D."/>
            <person name="Topham K."/>
            <person name="Topping I."/>
            <person name="Tsamla T."/>
            <person name="Vassiliev H."/>
            <person name="Vo A."/>
            <person name="Wangchuk T."/>
            <person name="Wangdi T."/>
            <person name="Weiand M."/>
            <person name="Wilkinson J."/>
            <person name="Wilson A."/>
            <person name="Yadav S."/>
            <person name="Young G."/>
            <person name="Yu Q."/>
            <person name="Zembek L."/>
            <person name="Zhong D."/>
            <person name="Zimmer A."/>
            <person name="Zwirko Z."/>
            <person name="Jaffe D.B."/>
            <person name="Alvarez P."/>
            <person name="Brockman W."/>
            <person name="Butler J."/>
            <person name="Chin C."/>
            <person name="Gnerre S."/>
            <person name="Grabherr M."/>
            <person name="Kleber M."/>
            <person name="Mauceli E."/>
            <person name="MacCallum I."/>
        </authorList>
    </citation>
    <scope>NUCLEOTIDE SEQUENCE [LARGE SCALE GENOMIC DNA]</scope>
    <source>
        <strain evidence="2">MV2-25</strain>
    </source>
</reference>
<feature type="domain" description="DUF4780" evidence="1">
    <location>
        <begin position="4"/>
        <end position="102"/>
    </location>
</feature>
<dbReference type="AlphaFoldDB" id="A0A0R3NXH1"/>
<dbReference type="Pfam" id="PF16012">
    <property type="entry name" value="DUF4780"/>
    <property type="match status" value="1"/>
</dbReference>
<evidence type="ECO:0000259" key="1">
    <source>
        <dbReference type="Pfam" id="PF16012"/>
    </source>
</evidence>
<protein>
    <recommendedName>
        <fullName evidence="1">DUF4780 domain-containing protein</fullName>
    </recommendedName>
</protein>
<gene>
    <name evidence="2" type="primary">Dpse\GA32091</name>
    <name evidence="2" type="ORF">Dpse_GA32091</name>
</gene>
<name>A0A0R3NXH1_DROPS</name>
<evidence type="ECO:0000313" key="2">
    <source>
        <dbReference type="EMBL" id="KRT05777.1"/>
    </source>
</evidence>
<reference evidence="2" key="1">
    <citation type="journal article" date="2005" name="Genome Res.">
        <title>Comparative genome sequencing of Drosophila pseudoobscura: chromosomal, gene, and cis-element evolution.</title>
        <authorList>
            <person name="Richards S."/>
            <person name="Liu Y."/>
            <person name="Bettencourt B.R."/>
            <person name="Hradecky P."/>
            <person name="Letovsky S."/>
            <person name="Nielsen R."/>
            <person name="Thornton K."/>
            <person name="Hubisz M.J."/>
            <person name="Chen R."/>
            <person name="Meisel R.P."/>
            <person name="Couronne O."/>
            <person name="Hua S."/>
            <person name="Smith M.A."/>
            <person name="Zhang P."/>
            <person name="Liu J."/>
            <person name="Bussemaker H.J."/>
            <person name="van Batenburg M.F."/>
            <person name="Howells S.L."/>
            <person name="Scherer S.E."/>
            <person name="Sodergren E."/>
            <person name="Matthews B.B."/>
            <person name="Crosby M.A."/>
            <person name="Schroeder A.J."/>
            <person name="Ortiz-Barrientos D."/>
            <person name="Rives C.M."/>
            <person name="Metzker M.L."/>
            <person name="Muzny D.M."/>
            <person name="Scott G."/>
            <person name="Steffen D."/>
            <person name="Wheeler D.A."/>
            <person name="Worley K.C."/>
            <person name="Havlak P."/>
            <person name="Durbin K.J."/>
            <person name="Egan A."/>
            <person name="Gill R."/>
            <person name="Hume J."/>
            <person name="Morgan M.B."/>
            <person name="Miner G."/>
            <person name="Hamilton C."/>
            <person name="Huang Y."/>
            <person name="Waldron L."/>
            <person name="Verduzco D."/>
            <person name="Clerc-Blankenburg K.P."/>
            <person name="Dubchak I."/>
            <person name="Noor M.A."/>
            <person name="Anderson W."/>
            <person name="White K.P."/>
            <person name="Clark A.G."/>
            <person name="Schaeffer S.W."/>
            <person name="Gelbart W."/>
            <person name="Weinstock G.M."/>
            <person name="Gibbs R.A."/>
        </authorList>
    </citation>
    <scope>NUCLEOTIDE SEQUENCE [LARGE SCALE GENOMIC DNA]</scope>
    <source>
        <strain evidence="2">MV2-25</strain>
    </source>
</reference>
<organism evidence="2">
    <name type="scientific">Drosophila pseudoobscura pseudoobscura</name>
    <name type="common">Fruit fly</name>
    <dbReference type="NCBI Taxonomy" id="46245"/>
    <lineage>
        <taxon>Eukaryota</taxon>
        <taxon>Metazoa</taxon>
        <taxon>Ecdysozoa</taxon>
        <taxon>Arthropoda</taxon>
        <taxon>Hexapoda</taxon>
        <taxon>Insecta</taxon>
        <taxon>Pterygota</taxon>
        <taxon>Neoptera</taxon>
        <taxon>Endopterygota</taxon>
        <taxon>Diptera</taxon>
        <taxon>Brachycera</taxon>
        <taxon>Muscomorpha</taxon>
        <taxon>Ephydroidea</taxon>
        <taxon>Drosophilidae</taxon>
        <taxon>Drosophila</taxon>
        <taxon>Sophophora</taxon>
    </lineage>
</organism>
<proteinExistence type="predicted"/>